<evidence type="ECO:0000313" key="2">
    <source>
        <dbReference type="EMBL" id="NMM50322.1"/>
    </source>
</evidence>
<dbReference type="Pfam" id="PF14452">
    <property type="entry name" value="Multi_ubiq"/>
    <property type="match status" value="1"/>
</dbReference>
<organism evidence="2 3">
    <name type="scientific">Marinigracilibium pacificum</name>
    <dbReference type="NCBI Taxonomy" id="2729599"/>
    <lineage>
        <taxon>Bacteria</taxon>
        <taxon>Pseudomonadati</taxon>
        <taxon>Bacteroidota</taxon>
        <taxon>Cytophagia</taxon>
        <taxon>Cytophagales</taxon>
        <taxon>Flammeovirgaceae</taxon>
        <taxon>Marinigracilibium</taxon>
    </lineage>
</organism>
<dbReference type="Proteomes" id="UP000559010">
    <property type="component" value="Unassembled WGS sequence"/>
</dbReference>
<evidence type="ECO:0000313" key="3">
    <source>
        <dbReference type="Proteomes" id="UP000559010"/>
    </source>
</evidence>
<reference evidence="2 3" key="1">
    <citation type="submission" date="2020-04" db="EMBL/GenBank/DDBJ databases">
        <title>Flammeovirgaceae bacterium KN852 isolated from deep sea.</title>
        <authorList>
            <person name="Zhang D.-C."/>
        </authorList>
    </citation>
    <scope>NUCLEOTIDE SEQUENCE [LARGE SCALE GENOMIC DNA]</scope>
    <source>
        <strain evidence="2 3">KN852</strain>
    </source>
</reference>
<dbReference type="InterPro" id="IPR025701">
    <property type="entry name" value="UBQ-conjugat_E2_E"/>
</dbReference>
<feature type="domain" description="Multi-ubiquitin" evidence="1">
    <location>
        <begin position="3"/>
        <end position="70"/>
    </location>
</feature>
<keyword evidence="3" id="KW-1185">Reference proteome</keyword>
<dbReference type="AlphaFoldDB" id="A0A848JBC0"/>
<dbReference type="InterPro" id="IPR027802">
    <property type="entry name" value="Multi-ubiquitin_dom"/>
</dbReference>
<dbReference type="EMBL" id="JABBNU010000012">
    <property type="protein sequence ID" value="NMM50322.1"/>
    <property type="molecule type" value="Genomic_DNA"/>
</dbReference>
<evidence type="ECO:0000259" key="1">
    <source>
        <dbReference type="Pfam" id="PF14452"/>
    </source>
</evidence>
<name>A0A848JBC0_9BACT</name>
<dbReference type="Pfam" id="PF14462">
    <property type="entry name" value="Prok-E2_E"/>
    <property type="match status" value="1"/>
</dbReference>
<dbReference type="RefSeq" id="WP_169684686.1">
    <property type="nucleotide sequence ID" value="NZ_JABBNU010000012.1"/>
</dbReference>
<proteinExistence type="predicted"/>
<sequence>MNYKIQINNKVYDVPTEHLLGKEILQIGGYMDPQEADLFYVKKGNQQELISSDQKIDLSDPGIERFRIRPKKVKDGLIEGVSPLLSKDIDFLNKEFDGQWSISLDRNRKILKISDFVLPAGYVQNKSDLIIIIPPMYNAVQLDMAYFSPGLIRIDKKNIIGITNTKMDGKPYQQWSRHRTPDCSWDSSVDCVETHIDLIRFFLKEELKR</sequence>
<comment type="caution">
    <text evidence="2">The sequence shown here is derived from an EMBL/GenBank/DDBJ whole genome shotgun (WGS) entry which is preliminary data.</text>
</comment>
<accession>A0A848JBC0</accession>
<protein>
    <recommendedName>
        <fullName evidence="1">Multi-ubiquitin domain-containing protein</fullName>
    </recommendedName>
</protein>
<gene>
    <name evidence="2" type="ORF">HH304_18075</name>
</gene>